<dbReference type="PANTHER" id="PTHR48063">
    <property type="entry name" value="LRR RECEPTOR-LIKE KINASE"/>
    <property type="match status" value="1"/>
</dbReference>
<dbReference type="InterPro" id="IPR032675">
    <property type="entry name" value="LRR_dom_sf"/>
</dbReference>
<keyword evidence="11" id="KW-0325">Glycoprotein</keyword>
<comment type="subcellular location">
    <subcellularLocation>
        <location evidence="1">Cell membrane</location>
        <topology evidence="1">Single-pass type I membrane protein</topology>
    </subcellularLocation>
</comment>
<gene>
    <name evidence="14" type="ORF">TIFTF001_021935</name>
</gene>
<name>A0AA88AHP6_FICCA</name>
<keyword evidence="9 12" id="KW-0472">Membrane</keyword>
<dbReference type="Pfam" id="PF00560">
    <property type="entry name" value="LRR_1"/>
    <property type="match status" value="7"/>
</dbReference>
<evidence type="ECO:0000256" key="6">
    <source>
        <dbReference type="ARBA" id="ARBA00022729"/>
    </source>
</evidence>
<evidence type="ECO:0000256" key="7">
    <source>
        <dbReference type="ARBA" id="ARBA00022737"/>
    </source>
</evidence>
<evidence type="ECO:0000256" key="10">
    <source>
        <dbReference type="ARBA" id="ARBA00023170"/>
    </source>
</evidence>
<dbReference type="EMBL" id="BTGU01000043">
    <property type="protein sequence ID" value="GMN52789.1"/>
    <property type="molecule type" value="Genomic_DNA"/>
</dbReference>
<comment type="caution">
    <text evidence="14">The sequence shown here is derived from an EMBL/GenBank/DDBJ whole genome shotgun (WGS) entry which is preliminary data.</text>
</comment>
<evidence type="ECO:0000256" key="4">
    <source>
        <dbReference type="ARBA" id="ARBA00022614"/>
    </source>
</evidence>
<proteinExistence type="inferred from homology"/>
<dbReference type="GO" id="GO:0005886">
    <property type="term" value="C:plasma membrane"/>
    <property type="evidence" value="ECO:0007669"/>
    <property type="project" value="UniProtKB-SubCell"/>
</dbReference>
<evidence type="ECO:0000256" key="5">
    <source>
        <dbReference type="ARBA" id="ARBA00022692"/>
    </source>
</evidence>
<dbReference type="SUPFAM" id="SSF52047">
    <property type="entry name" value="RNI-like"/>
    <property type="match status" value="1"/>
</dbReference>
<dbReference type="InterPro" id="IPR046956">
    <property type="entry name" value="RLP23-like"/>
</dbReference>
<evidence type="ECO:0000313" key="15">
    <source>
        <dbReference type="Proteomes" id="UP001187192"/>
    </source>
</evidence>
<keyword evidence="8 12" id="KW-1133">Transmembrane helix</keyword>
<keyword evidence="10" id="KW-0675">Receptor</keyword>
<dbReference type="InterPro" id="IPR003591">
    <property type="entry name" value="Leu-rich_rpt_typical-subtyp"/>
</dbReference>
<feature type="domain" description="Disease resistance R13L4/SHOC-2-like LRR" evidence="13">
    <location>
        <begin position="144"/>
        <end position="334"/>
    </location>
</feature>
<organism evidence="14 15">
    <name type="scientific">Ficus carica</name>
    <name type="common">Common fig</name>
    <dbReference type="NCBI Taxonomy" id="3494"/>
    <lineage>
        <taxon>Eukaryota</taxon>
        <taxon>Viridiplantae</taxon>
        <taxon>Streptophyta</taxon>
        <taxon>Embryophyta</taxon>
        <taxon>Tracheophyta</taxon>
        <taxon>Spermatophyta</taxon>
        <taxon>Magnoliopsida</taxon>
        <taxon>eudicotyledons</taxon>
        <taxon>Gunneridae</taxon>
        <taxon>Pentapetalae</taxon>
        <taxon>rosids</taxon>
        <taxon>fabids</taxon>
        <taxon>Rosales</taxon>
        <taxon>Moraceae</taxon>
        <taxon>Ficeae</taxon>
        <taxon>Ficus</taxon>
    </lineage>
</organism>
<sequence length="771" mass="85326">MSVEIPPQLGNLYSLEVLDLGYNYVLKMKTMGWVSHLSSLRLLSLSSTNMSQVTDWMQVVNKLPHLMNLQLHACNLPNVTSSSLSLVNSSTSLAILDLSFNQLSVSIYQWVFSFSRSLVHLDLSSNALVYLSLSSNKFEGPIPEALGNLTKLTYLDLGSNNLDGELPNSLGNLCMLRELSAGGNNLSGLLPFELTQSFPRCTFNSLVFLGLENNRFGGSLPNLTIFPSLKGVILSGNQYNETVPETIGQLPQLESLQLDGNSLEGVITEAHFSKLTKLCSLDLSDNSLTLKINDHWVPPFQLDSILLRSCKLAQFPRWLQTQIKFSWLDISNSEISDSIPDWLWDISPKCWMMDLSNNQIHGKIKSYSLEFQGLPMIDLSSNKLEGSIPSFLFNVGALNLSTNRFSRLSSICNVTNVSPLSFLDISFNQLSGDIPDCWSPFKELKVLSLANNKLSGEIPISIGSITEIETLHLGNNSLTKELTSSMKNCTNLMALGVEENRLEGPIPTWIGESLTELIVLSLRSNHFSGSIPSQFSRKVELVWKGKVSKFDKILGLVKSIDLSSNKLSGEIPTEITELIQLVSLNLSRNKFIRRIPSEIGKLALLDALDLSNNLLSGGIPSSLTEVARLNVLDLSNNSLSGKIPTGTQLQSFEASSYAGNPELCGAPLQKRCPGDEPTVSTAPAARDEEDQDKFVTPGFYVTLGLGFVVGFWGVLGSLIFSKTWRYSYFNFVDDANDWVYVMVAVNKAKLLRMIRKLKERFCKWCGEYEFS</sequence>
<dbReference type="Pfam" id="PF23598">
    <property type="entry name" value="LRR_14"/>
    <property type="match status" value="1"/>
</dbReference>
<keyword evidence="6" id="KW-0732">Signal</keyword>
<dbReference type="InterPro" id="IPR055414">
    <property type="entry name" value="LRR_R13L4/SHOC2-like"/>
</dbReference>
<dbReference type="AlphaFoldDB" id="A0AA88AHP6"/>
<keyword evidence="15" id="KW-1185">Reference proteome</keyword>
<keyword evidence="4" id="KW-0433">Leucine-rich repeat</keyword>
<dbReference type="InterPro" id="IPR001611">
    <property type="entry name" value="Leu-rich_rpt"/>
</dbReference>
<evidence type="ECO:0000256" key="1">
    <source>
        <dbReference type="ARBA" id="ARBA00004251"/>
    </source>
</evidence>
<evidence type="ECO:0000256" key="8">
    <source>
        <dbReference type="ARBA" id="ARBA00022989"/>
    </source>
</evidence>
<reference evidence="14" key="1">
    <citation type="submission" date="2023-07" db="EMBL/GenBank/DDBJ databases">
        <title>draft genome sequence of fig (Ficus carica).</title>
        <authorList>
            <person name="Takahashi T."/>
            <person name="Nishimura K."/>
        </authorList>
    </citation>
    <scope>NUCLEOTIDE SEQUENCE</scope>
</reference>
<keyword evidence="3" id="KW-1003">Cell membrane</keyword>
<keyword evidence="7" id="KW-0677">Repeat</keyword>
<dbReference type="Proteomes" id="UP001187192">
    <property type="component" value="Unassembled WGS sequence"/>
</dbReference>
<feature type="transmembrane region" description="Helical" evidence="12">
    <location>
        <begin position="699"/>
        <end position="720"/>
    </location>
</feature>
<dbReference type="FunFam" id="3.80.10.10:FF:000095">
    <property type="entry name" value="LRR receptor-like serine/threonine-protein kinase GSO1"/>
    <property type="match status" value="1"/>
</dbReference>
<keyword evidence="5 12" id="KW-0812">Transmembrane</keyword>
<dbReference type="PANTHER" id="PTHR48063:SF101">
    <property type="entry name" value="LRR RECEPTOR-LIKE SERINE_THREONINE-PROTEIN KINASE FLS2"/>
    <property type="match status" value="1"/>
</dbReference>
<evidence type="ECO:0000313" key="14">
    <source>
        <dbReference type="EMBL" id="GMN52789.1"/>
    </source>
</evidence>
<protein>
    <recommendedName>
        <fullName evidence="13">Disease resistance R13L4/SHOC-2-like LRR domain-containing protein</fullName>
    </recommendedName>
</protein>
<evidence type="ECO:0000256" key="11">
    <source>
        <dbReference type="ARBA" id="ARBA00023180"/>
    </source>
</evidence>
<evidence type="ECO:0000259" key="13">
    <source>
        <dbReference type="Pfam" id="PF23598"/>
    </source>
</evidence>
<dbReference type="SUPFAM" id="SSF52058">
    <property type="entry name" value="L domain-like"/>
    <property type="match status" value="2"/>
</dbReference>
<evidence type="ECO:0000256" key="12">
    <source>
        <dbReference type="SAM" id="Phobius"/>
    </source>
</evidence>
<accession>A0AA88AHP6</accession>
<evidence type="ECO:0000256" key="2">
    <source>
        <dbReference type="ARBA" id="ARBA00009592"/>
    </source>
</evidence>
<dbReference type="Gene3D" id="3.80.10.10">
    <property type="entry name" value="Ribonuclease Inhibitor"/>
    <property type="match status" value="5"/>
</dbReference>
<dbReference type="SMART" id="SM00369">
    <property type="entry name" value="LRR_TYP"/>
    <property type="match status" value="6"/>
</dbReference>
<dbReference type="FunFam" id="3.80.10.10:FF:000041">
    <property type="entry name" value="LRR receptor-like serine/threonine-protein kinase ERECTA"/>
    <property type="match status" value="1"/>
</dbReference>
<dbReference type="FunFam" id="3.80.10.10:FF:001347">
    <property type="entry name" value="LRR receptor-like serine/threonine-protein kinase GSO2"/>
    <property type="match status" value="1"/>
</dbReference>
<comment type="similarity">
    <text evidence="2">Belongs to the RLP family.</text>
</comment>
<evidence type="ECO:0000256" key="9">
    <source>
        <dbReference type="ARBA" id="ARBA00023136"/>
    </source>
</evidence>
<evidence type="ECO:0000256" key="3">
    <source>
        <dbReference type="ARBA" id="ARBA00022475"/>
    </source>
</evidence>